<dbReference type="SUPFAM" id="SSF54695">
    <property type="entry name" value="POZ domain"/>
    <property type="match status" value="1"/>
</dbReference>
<dbReference type="EMBL" id="DS547105">
    <property type="protein sequence ID" value="EDR07125.1"/>
    <property type="molecule type" value="Genomic_DNA"/>
</dbReference>
<dbReference type="GeneID" id="6077849"/>
<dbReference type="KEGG" id="lbc:LACBIDRAFT_298955"/>
<dbReference type="InterPro" id="IPR000210">
    <property type="entry name" value="BTB/POZ_dom"/>
</dbReference>
<gene>
    <name evidence="2" type="ORF">LACBIDRAFT_298955</name>
</gene>
<proteinExistence type="predicted"/>
<sequence>MPSVAKDRRDYHKHPDFYFPDGSVILIIERTSFRIHQTVLSRHSDVFAGMWEVPQPSRADHIDGCPTVELTDRACDFTDTLKAIYDSFHFDSISGSCDLATLITFVSGILRISTKYNMVKLRRKCISLLSEKFPSTLAGCDAVLAQQYQYVPSAIVRIIPLARDNNVPSILPWAYYLCTHIAMDDLLANTVLSWQDKALCLVGKERLWEVQKSATHSMLFDFARSPQCVVACVSKLPLRMNWREAESLRMSPHPLEPYSDWQALHVCQKCVAAAEVQHKAGREKVWELLPGFFQLGSWADIHKDQDC</sequence>
<reference evidence="2 3" key="1">
    <citation type="journal article" date="2008" name="Nature">
        <title>The genome of Laccaria bicolor provides insights into mycorrhizal symbiosis.</title>
        <authorList>
            <person name="Martin F."/>
            <person name="Aerts A."/>
            <person name="Ahren D."/>
            <person name="Brun A."/>
            <person name="Danchin E.G.J."/>
            <person name="Duchaussoy F."/>
            <person name="Gibon J."/>
            <person name="Kohler A."/>
            <person name="Lindquist E."/>
            <person name="Pereda V."/>
            <person name="Salamov A."/>
            <person name="Shapiro H.J."/>
            <person name="Wuyts J."/>
            <person name="Blaudez D."/>
            <person name="Buee M."/>
            <person name="Brokstein P."/>
            <person name="Canbaeck B."/>
            <person name="Cohen D."/>
            <person name="Courty P.E."/>
            <person name="Coutinho P.M."/>
            <person name="Delaruelle C."/>
            <person name="Detter J.C."/>
            <person name="Deveau A."/>
            <person name="DiFazio S."/>
            <person name="Duplessis S."/>
            <person name="Fraissinet-Tachet L."/>
            <person name="Lucic E."/>
            <person name="Frey-Klett P."/>
            <person name="Fourrey C."/>
            <person name="Feussner I."/>
            <person name="Gay G."/>
            <person name="Grimwood J."/>
            <person name="Hoegger P.J."/>
            <person name="Jain P."/>
            <person name="Kilaru S."/>
            <person name="Labbe J."/>
            <person name="Lin Y.C."/>
            <person name="Legue V."/>
            <person name="Le Tacon F."/>
            <person name="Marmeisse R."/>
            <person name="Melayah D."/>
            <person name="Montanini B."/>
            <person name="Muratet M."/>
            <person name="Nehls U."/>
            <person name="Niculita-Hirzel H."/>
            <person name="Oudot-Le Secq M.P."/>
            <person name="Peter M."/>
            <person name="Quesneville H."/>
            <person name="Rajashekar B."/>
            <person name="Reich M."/>
            <person name="Rouhier N."/>
            <person name="Schmutz J."/>
            <person name="Yin T."/>
            <person name="Chalot M."/>
            <person name="Henrissat B."/>
            <person name="Kuees U."/>
            <person name="Lucas S."/>
            <person name="Van de Peer Y."/>
            <person name="Podila G.K."/>
            <person name="Polle A."/>
            <person name="Pukkila P.J."/>
            <person name="Richardson P.M."/>
            <person name="Rouze P."/>
            <person name="Sanders I.R."/>
            <person name="Stajich J.E."/>
            <person name="Tunlid A."/>
            <person name="Tuskan G."/>
            <person name="Grigoriev I.V."/>
        </authorList>
    </citation>
    <scope>NUCLEOTIDE SEQUENCE [LARGE SCALE GENOMIC DNA]</scope>
    <source>
        <strain evidence="3">S238N-H82 / ATCC MYA-4686</strain>
    </source>
</reference>
<evidence type="ECO:0000259" key="1">
    <source>
        <dbReference type="PROSITE" id="PS50097"/>
    </source>
</evidence>
<evidence type="ECO:0000313" key="3">
    <source>
        <dbReference type="Proteomes" id="UP000001194"/>
    </source>
</evidence>
<feature type="domain" description="BTB" evidence="1">
    <location>
        <begin position="22"/>
        <end position="87"/>
    </location>
</feature>
<dbReference type="Gene3D" id="3.30.710.10">
    <property type="entry name" value="Potassium Channel Kv1.1, Chain A"/>
    <property type="match status" value="1"/>
</dbReference>
<evidence type="ECO:0000313" key="2">
    <source>
        <dbReference type="EMBL" id="EDR07125.1"/>
    </source>
</evidence>
<dbReference type="STRING" id="486041.B0DDP3"/>
<dbReference type="InterPro" id="IPR011333">
    <property type="entry name" value="SKP1/BTB/POZ_sf"/>
</dbReference>
<dbReference type="RefSeq" id="XP_001882056.1">
    <property type="nucleotide sequence ID" value="XM_001882021.1"/>
</dbReference>
<dbReference type="SMART" id="SM00225">
    <property type="entry name" value="BTB"/>
    <property type="match status" value="1"/>
</dbReference>
<keyword evidence="3" id="KW-1185">Reference proteome</keyword>
<dbReference type="InParanoid" id="B0DDP3"/>
<organism evidence="3">
    <name type="scientific">Laccaria bicolor (strain S238N-H82 / ATCC MYA-4686)</name>
    <name type="common">Bicoloured deceiver</name>
    <name type="synonym">Laccaria laccata var. bicolor</name>
    <dbReference type="NCBI Taxonomy" id="486041"/>
    <lineage>
        <taxon>Eukaryota</taxon>
        <taxon>Fungi</taxon>
        <taxon>Dikarya</taxon>
        <taxon>Basidiomycota</taxon>
        <taxon>Agaricomycotina</taxon>
        <taxon>Agaricomycetes</taxon>
        <taxon>Agaricomycetidae</taxon>
        <taxon>Agaricales</taxon>
        <taxon>Agaricineae</taxon>
        <taxon>Hydnangiaceae</taxon>
        <taxon>Laccaria</taxon>
    </lineage>
</organism>
<dbReference type="PROSITE" id="PS50097">
    <property type="entry name" value="BTB"/>
    <property type="match status" value="1"/>
</dbReference>
<dbReference type="HOGENOM" id="CLU_033082_5_1_1"/>
<dbReference type="Proteomes" id="UP000001194">
    <property type="component" value="Unassembled WGS sequence"/>
</dbReference>
<protein>
    <submittedName>
        <fullName evidence="2">Predicted protein</fullName>
    </submittedName>
</protein>
<dbReference type="AlphaFoldDB" id="B0DDP3"/>
<accession>B0DDP3</accession>
<dbReference type="OrthoDB" id="3218112at2759"/>
<name>B0DDP3_LACBS</name>